<dbReference type="Gene3D" id="3.30.1490.130">
    <property type="entry name" value="D-aminoacylase. Domain 3"/>
    <property type="match status" value="1"/>
</dbReference>
<dbReference type="GO" id="GO:0005829">
    <property type="term" value="C:cytosol"/>
    <property type="evidence" value="ECO:0007669"/>
    <property type="project" value="TreeGrafter"/>
</dbReference>
<dbReference type="SUPFAM" id="SSF51338">
    <property type="entry name" value="Composite domain of metallo-dependent hydrolases"/>
    <property type="match status" value="1"/>
</dbReference>
<dbReference type="EMBL" id="JACHXM010000001">
    <property type="protein sequence ID" value="MBB3139547.1"/>
    <property type="molecule type" value="Genomic_DNA"/>
</dbReference>
<dbReference type="Gene3D" id="3.20.20.140">
    <property type="entry name" value="Metal-dependent hydrolases"/>
    <property type="match status" value="1"/>
</dbReference>
<accession>A0A7W5G437</accession>
<feature type="domain" description="Amidohydrolase 3" evidence="1">
    <location>
        <begin position="45"/>
        <end position="460"/>
    </location>
</feature>
<evidence type="ECO:0000313" key="2">
    <source>
        <dbReference type="EMBL" id="MBB3139547.1"/>
    </source>
</evidence>
<organism evidence="2 3">
    <name type="scientific">Halomonas organivorans</name>
    <dbReference type="NCBI Taxonomy" id="257772"/>
    <lineage>
        <taxon>Bacteria</taxon>
        <taxon>Pseudomonadati</taxon>
        <taxon>Pseudomonadota</taxon>
        <taxon>Gammaproteobacteria</taxon>
        <taxon>Oceanospirillales</taxon>
        <taxon>Halomonadaceae</taxon>
        <taxon>Halomonas</taxon>
    </lineage>
</organism>
<dbReference type="SUPFAM" id="SSF51556">
    <property type="entry name" value="Metallo-dependent hydrolases"/>
    <property type="match status" value="1"/>
</dbReference>
<dbReference type="InterPro" id="IPR032466">
    <property type="entry name" value="Metal_Hydrolase"/>
</dbReference>
<name>A0A7W5G437_9GAMM</name>
<keyword evidence="3" id="KW-1185">Reference proteome</keyword>
<dbReference type="InterPro" id="IPR050378">
    <property type="entry name" value="Metallo-dep_Hydrolases_sf"/>
</dbReference>
<dbReference type="EC" id="3.5.1.81" evidence="2"/>
<protein>
    <submittedName>
        <fullName evidence="2">N-acyl-D-amino-acid deacylase</fullName>
        <ecNumber evidence="2">3.5.1.81</ecNumber>
    </submittedName>
</protein>
<dbReference type="PANTHER" id="PTHR11647">
    <property type="entry name" value="HYDRANTOINASE/DIHYDROPYRIMIDINASE FAMILY MEMBER"/>
    <property type="match status" value="1"/>
</dbReference>
<dbReference type="AlphaFoldDB" id="A0A7W5G437"/>
<dbReference type="Proteomes" id="UP000525987">
    <property type="component" value="Unassembled WGS sequence"/>
</dbReference>
<dbReference type="RefSeq" id="WP_183385953.1">
    <property type="nucleotide sequence ID" value="NZ_JACHXM010000001.1"/>
</dbReference>
<proteinExistence type="predicted"/>
<comment type="caution">
    <text evidence="2">The sequence shown here is derived from an EMBL/GenBank/DDBJ whole genome shotgun (WGS) entry which is preliminary data.</text>
</comment>
<dbReference type="InterPro" id="IPR011059">
    <property type="entry name" value="Metal-dep_hydrolase_composite"/>
</dbReference>
<evidence type="ECO:0000313" key="3">
    <source>
        <dbReference type="Proteomes" id="UP000525987"/>
    </source>
</evidence>
<sequence>MRHDLLIRRAEVIDGTGRAPYTADVAVDGQRIVAVGDLEGHDAEETIDARGLYLTPGFIDVHTHDDTNVIRAPEMLPKLSQGVTTVVVGNCGISAAPVTLTGEVPDPMNLLGEAVDFAYPSFAAYAEAVELARPAVNVAALIGHTSLRSQVMDDFHRPASADEIARMRAALEQALAEGAMGLSSGLAYHNAFHAPGSEMAPLVTAVGEAGGLYTTHLRDEFAGQAAAMDEAFATARRGGAPLVISHLKCAGAGNWGQAPRALAQLEGAAERQRVHCDCYPYTAGSSTLDLGQVTDEIAITITWSRSHPEQARRSLADIAGDWGLSLMEAARHLQPAGAVYHNMSEDDMRRVLAHPLAMVGSDGLPNDPHPHPRLWGAFPRVLAHYSRDLALMPLPEAVRKMTGLSAATFGLVDRGEIRQGAYADLVLLDLASLEDTADYDAPVSPARGILRVVVNGATAYADGAPGRTRTGRMLRRSVRLSPSPGQ</sequence>
<dbReference type="InterPro" id="IPR013108">
    <property type="entry name" value="Amidohydro_3"/>
</dbReference>
<reference evidence="2 3" key="1">
    <citation type="submission" date="2020-08" db="EMBL/GenBank/DDBJ databases">
        <title>Genomic Encyclopedia of Type Strains, Phase III (KMG-III): the genomes of soil and plant-associated and newly described type strains.</title>
        <authorList>
            <person name="Whitman W."/>
        </authorList>
    </citation>
    <scope>NUCLEOTIDE SEQUENCE [LARGE SCALE GENOMIC DNA]</scope>
    <source>
        <strain evidence="2 3">CECT 5995</strain>
    </source>
</reference>
<dbReference type="CDD" id="cd01297">
    <property type="entry name" value="D-aminoacylase"/>
    <property type="match status" value="1"/>
</dbReference>
<dbReference type="Pfam" id="PF07969">
    <property type="entry name" value="Amidohydro_3"/>
    <property type="match status" value="1"/>
</dbReference>
<dbReference type="PANTHER" id="PTHR11647:SF1">
    <property type="entry name" value="COLLAPSIN RESPONSE MEDIATOR PROTEIN"/>
    <property type="match status" value="1"/>
</dbReference>
<dbReference type="GO" id="GO:0016812">
    <property type="term" value="F:hydrolase activity, acting on carbon-nitrogen (but not peptide) bonds, in cyclic amides"/>
    <property type="evidence" value="ECO:0007669"/>
    <property type="project" value="TreeGrafter"/>
</dbReference>
<gene>
    <name evidence="2" type="ORF">FHR96_000393</name>
</gene>
<dbReference type="InterPro" id="IPR023100">
    <property type="entry name" value="D-aminoacylase_insert_dom_sf"/>
</dbReference>
<keyword evidence="2" id="KW-0378">Hydrolase</keyword>
<evidence type="ECO:0000259" key="1">
    <source>
        <dbReference type="Pfam" id="PF07969"/>
    </source>
</evidence>
<dbReference type="GO" id="GO:0047420">
    <property type="term" value="F:N-acyl-D-amino-acid deacylase activity"/>
    <property type="evidence" value="ECO:0007669"/>
    <property type="project" value="UniProtKB-EC"/>
</dbReference>
<dbReference type="Gene3D" id="2.30.40.10">
    <property type="entry name" value="Urease, subunit C, domain 1"/>
    <property type="match status" value="1"/>
</dbReference>